<protein>
    <recommendedName>
        <fullName evidence="3">Retrotransposon gag domain-containing protein</fullName>
    </recommendedName>
</protein>
<evidence type="ECO:0000313" key="5">
    <source>
        <dbReference type="Proteomes" id="UP000663824"/>
    </source>
</evidence>
<evidence type="ECO:0000256" key="2">
    <source>
        <dbReference type="SAM" id="MobiDB-lite"/>
    </source>
</evidence>
<comment type="caution">
    <text evidence="4">The sequence shown here is derived from an EMBL/GenBank/DDBJ whole genome shotgun (WGS) entry which is preliminary data.</text>
</comment>
<dbReference type="Pfam" id="PF01535">
    <property type="entry name" value="PPR"/>
    <property type="match status" value="2"/>
</dbReference>
<dbReference type="Gene3D" id="2.40.70.10">
    <property type="entry name" value="Acid Proteases"/>
    <property type="match status" value="1"/>
</dbReference>
<evidence type="ECO:0000259" key="3">
    <source>
        <dbReference type="Pfam" id="PF03732"/>
    </source>
</evidence>
<dbReference type="EMBL" id="CAJNRE010001227">
    <property type="protein sequence ID" value="CAF1936702.1"/>
    <property type="molecule type" value="Genomic_DNA"/>
</dbReference>
<dbReference type="GO" id="GO:0009451">
    <property type="term" value="P:RNA modification"/>
    <property type="evidence" value="ECO:0007669"/>
    <property type="project" value="InterPro"/>
</dbReference>
<dbReference type="Gene3D" id="1.25.40.10">
    <property type="entry name" value="Tetratricopeptide repeat domain"/>
    <property type="match status" value="2"/>
</dbReference>
<dbReference type="Pfam" id="PF13812">
    <property type="entry name" value="PPR_3"/>
    <property type="match status" value="1"/>
</dbReference>
<dbReference type="Pfam" id="PF03732">
    <property type="entry name" value="Retrotrans_gag"/>
    <property type="match status" value="1"/>
</dbReference>
<reference evidence="4" key="1">
    <citation type="submission" date="2021-02" db="EMBL/GenBank/DDBJ databases">
        <authorList>
            <person name="Nowell W R."/>
        </authorList>
    </citation>
    <scope>NUCLEOTIDE SEQUENCE</scope>
</reference>
<feature type="repeat" description="PPR" evidence="1">
    <location>
        <begin position="79"/>
        <end position="113"/>
    </location>
</feature>
<dbReference type="InterPro" id="IPR005162">
    <property type="entry name" value="Retrotrans_gag_dom"/>
</dbReference>
<proteinExistence type="predicted"/>
<feature type="repeat" description="PPR" evidence="1">
    <location>
        <begin position="144"/>
        <end position="174"/>
    </location>
</feature>
<dbReference type="CDD" id="cd00303">
    <property type="entry name" value="retropepsin_like"/>
    <property type="match status" value="1"/>
</dbReference>
<feature type="domain" description="Retrotransposon gag" evidence="3">
    <location>
        <begin position="430"/>
        <end position="517"/>
    </location>
</feature>
<dbReference type="InterPro" id="IPR021109">
    <property type="entry name" value="Peptidase_aspartic_dom_sf"/>
</dbReference>
<dbReference type="PANTHER" id="PTHR47926">
    <property type="entry name" value="PENTATRICOPEPTIDE REPEAT-CONTAINING PROTEIN"/>
    <property type="match status" value="1"/>
</dbReference>
<feature type="compositionally biased region" description="Polar residues" evidence="2">
    <location>
        <begin position="628"/>
        <end position="642"/>
    </location>
</feature>
<dbReference type="AlphaFoldDB" id="A0A816LLD2"/>
<evidence type="ECO:0000256" key="1">
    <source>
        <dbReference type="PROSITE-ProRule" id="PRU00708"/>
    </source>
</evidence>
<feature type="region of interest" description="Disordered" evidence="2">
    <location>
        <begin position="612"/>
        <end position="645"/>
    </location>
</feature>
<name>A0A816LLD2_9BILA</name>
<dbReference type="GO" id="GO:0003723">
    <property type="term" value="F:RNA binding"/>
    <property type="evidence" value="ECO:0007669"/>
    <property type="project" value="InterPro"/>
</dbReference>
<dbReference type="InterPro" id="IPR002885">
    <property type="entry name" value="PPR_rpt"/>
</dbReference>
<dbReference type="PROSITE" id="PS51375">
    <property type="entry name" value="PPR"/>
    <property type="match status" value="2"/>
</dbReference>
<accession>A0A816LLD2</accession>
<dbReference type="Proteomes" id="UP000663824">
    <property type="component" value="Unassembled WGS sequence"/>
</dbReference>
<sequence>MKIEPNQLTLTILFNASAVLNNNRPMKTGKKLLAEMPENYRNHNVISTSAIDMLMKFGDVEGAETIFRSVKAKGADIYGADIYGALMNGYNLNGESWKCFKVFEEMNEKDIIPDEIAWNVLIGACKYGSIEKAKNVFNLVVDRDTITYNAMINAFALNGMGTQAVELYRKMPNNLRDHISHICVLNACSHAGLLHEARTIFNEVSLKTESIITTMIQCFVDCLSRLFMFDEGQKLIEDYEKTNTPSIVMYMSLLSGARNSRNSNLSEKIYKRMKTLFPNAREGLVSGIVLLSNIYSSLGKYEEAKHFRSNQIEELGVKVKVGLSWTEIKGHIVVNIDIDPELTGNLLTKTSERIVKKLTLESLNNTTENIQTMPNNMHDSAMMICYRECLSNLSKFNGGEEYKIFQFISNIERIGKMIDANENILHCMCTAKLDGEARRWYDDNMSLTQWEQLKFALLERFTRCDSSSKLFEQLKERKQKTDETITSYYDAIIKLCHEYDPSMSQKMIISWLENGINDSLKIPIKRQMKALSDSARTTQAFLKIAKDEQELQEENVPERETTAPYVPYFSNTVSTTLKTPENIHPSESQHLHQTQTTNTREVNNLYQQQKHFNVQPRSPPRIRHIPSQHRSFNLQSQSSTSRRNIKHIPTEHAASNNSSTMNMRQYGPCSICQRNNHRTIDCYYKKPFGCFLLAGTRDGGHSSKLKQHPSTNYNITSKFSSPIFINVQVNVTNSTSINIIGEIQLEIKIQGHTTLILADVATNIITDLLLGNDWIAESNVIIDSPQRHIFLTDKYYQIIATTPFIKPPDIHLPILLIDEIALPPYSEKLINVKTASPIKNTIEVLFEPAHNLYSKQILLANAILKMENNTSQIMIINVNDRQRTLSKDTKLGHISYQTELNNYCILPVLSEDENYQPAYSKSFNDKRNNTRKSGSCDPLFRGKRKVRYTDFTCGKEHDKAQHHRCYV</sequence>
<dbReference type="InterPro" id="IPR011990">
    <property type="entry name" value="TPR-like_helical_dom_sf"/>
</dbReference>
<gene>
    <name evidence="4" type="ORF">MBJ925_LOCUS5103</name>
</gene>
<dbReference type="PANTHER" id="PTHR47926:SF471">
    <property type="entry name" value="DYW DOMAIN-CONTAINING PROTEIN"/>
    <property type="match status" value="1"/>
</dbReference>
<evidence type="ECO:0000313" key="4">
    <source>
        <dbReference type="EMBL" id="CAF1936702.1"/>
    </source>
</evidence>
<dbReference type="NCBIfam" id="TIGR00756">
    <property type="entry name" value="PPR"/>
    <property type="match status" value="2"/>
</dbReference>
<dbReference type="InterPro" id="IPR046960">
    <property type="entry name" value="PPR_At4g14850-like_plant"/>
</dbReference>
<organism evidence="4 5">
    <name type="scientific">Rotaria magnacalcarata</name>
    <dbReference type="NCBI Taxonomy" id="392030"/>
    <lineage>
        <taxon>Eukaryota</taxon>
        <taxon>Metazoa</taxon>
        <taxon>Spiralia</taxon>
        <taxon>Gnathifera</taxon>
        <taxon>Rotifera</taxon>
        <taxon>Eurotatoria</taxon>
        <taxon>Bdelloidea</taxon>
        <taxon>Philodinida</taxon>
        <taxon>Philodinidae</taxon>
        <taxon>Rotaria</taxon>
    </lineage>
</organism>